<evidence type="ECO:0000313" key="4">
    <source>
        <dbReference type="EMBL" id="SDL00385.1"/>
    </source>
</evidence>
<evidence type="ECO:0000256" key="2">
    <source>
        <dbReference type="ARBA" id="ARBA00023239"/>
    </source>
</evidence>
<dbReference type="RefSeq" id="WP_092324770.1">
    <property type="nucleotide sequence ID" value="NZ_FNFU01000022.1"/>
</dbReference>
<dbReference type="Pfam" id="PF14031">
    <property type="entry name" value="D-ser_dehydrat"/>
    <property type="match status" value="1"/>
</dbReference>
<dbReference type="PANTHER" id="PTHR28004:SF2">
    <property type="entry name" value="D-SERINE DEHYDRATASE"/>
    <property type="match status" value="1"/>
</dbReference>
<dbReference type="PANTHER" id="PTHR28004">
    <property type="entry name" value="ZGC:162816-RELATED"/>
    <property type="match status" value="1"/>
</dbReference>
<dbReference type="SMART" id="SM01119">
    <property type="entry name" value="D-ser_dehydrat"/>
    <property type="match status" value="1"/>
</dbReference>
<accession>A0A1G9GIQ2</accession>
<dbReference type="EMBL" id="FNFU01000022">
    <property type="protein sequence ID" value="SDL00385.1"/>
    <property type="molecule type" value="Genomic_DNA"/>
</dbReference>
<dbReference type="InterPro" id="IPR042208">
    <property type="entry name" value="D-ser_dehydrat-like_sf"/>
</dbReference>
<evidence type="ECO:0000259" key="3">
    <source>
        <dbReference type="SMART" id="SM01119"/>
    </source>
</evidence>
<organism evidence="4 5">
    <name type="scientific">Cryobacterium psychrotolerans</name>
    <dbReference type="NCBI Taxonomy" id="386301"/>
    <lineage>
        <taxon>Bacteria</taxon>
        <taxon>Bacillati</taxon>
        <taxon>Actinomycetota</taxon>
        <taxon>Actinomycetes</taxon>
        <taxon>Micrococcales</taxon>
        <taxon>Microbacteriaceae</taxon>
        <taxon>Cryobacterium</taxon>
    </lineage>
</organism>
<comment type="similarity">
    <text evidence="1">Belongs to the DSD1 family.</text>
</comment>
<keyword evidence="5" id="KW-1185">Reference proteome</keyword>
<evidence type="ECO:0000313" key="5">
    <source>
        <dbReference type="Proteomes" id="UP000198701"/>
    </source>
</evidence>
<dbReference type="Pfam" id="PF01168">
    <property type="entry name" value="Ala_racemase_N"/>
    <property type="match status" value="1"/>
</dbReference>
<feature type="domain" description="D-serine dehydratase-like" evidence="3">
    <location>
        <begin position="278"/>
        <end position="369"/>
    </location>
</feature>
<reference evidence="4 5" key="1">
    <citation type="submission" date="2016-10" db="EMBL/GenBank/DDBJ databases">
        <authorList>
            <person name="de Groot N.N."/>
        </authorList>
    </citation>
    <scope>NUCLEOTIDE SEQUENCE [LARGE SCALE GENOMIC DNA]</scope>
    <source>
        <strain evidence="4 5">CGMCC 1.5382</strain>
    </source>
</reference>
<name>A0A1G9GIQ2_9MICO</name>
<keyword evidence="2" id="KW-0456">Lyase</keyword>
<dbReference type="SUPFAM" id="SSF51419">
    <property type="entry name" value="PLP-binding barrel"/>
    <property type="match status" value="1"/>
</dbReference>
<dbReference type="OrthoDB" id="9811417at2"/>
<dbReference type="InterPro" id="IPR029066">
    <property type="entry name" value="PLP-binding_barrel"/>
</dbReference>
<dbReference type="GO" id="GO:0008721">
    <property type="term" value="F:D-serine ammonia-lyase activity"/>
    <property type="evidence" value="ECO:0007669"/>
    <property type="project" value="TreeGrafter"/>
</dbReference>
<dbReference type="InterPro" id="IPR001608">
    <property type="entry name" value="Ala_racemase_N"/>
</dbReference>
<dbReference type="InterPro" id="IPR051466">
    <property type="entry name" value="D-amino_acid_metab_enzyme"/>
</dbReference>
<dbReference type="CDD" id="cd06820">
    <property type="entry name" value="PLPDE_III_LS_D-TA_like"/>
    <property type="match status" value="1"/>
</dbReference>
<gene>
    <name evidence="4" type="ORF">SAMN05216282_12221</name>
</gene>
<dbReference type="STRING" id="386301.SAMN05216282_12221"/>
<dbReference type="Proteomes" id="UP000198701">
    <property type="component" value="Unassembled WGS sequence"/>
</dbReference>
<dbReference type="InterPro" id="IPR026956">
    <property type="entry name" value="D-ser_dehydrat-like_dom"/>
</dbReference>
<evidence type="ECO:0000256" key="1">
    <source>
        <dbReference type="ARBA" id="ARBA00005323"/>
    </source>
</evidence>
<protein>
    <submittedName>
        <fullName evidence="4">D-serine deaminase, pyridoxal phosphate-dependent</fullName>
    </submittedName>
</protein>
<dbReference type="AlphaFoldDB" id="A0A1G9GIQ2"/>
<dbReference type="Gene3D" id="3.20.20.10">
    <property type="entry name" value="Alanine racemase"/>
    <property type="match status" value="1"/>
</dbReference>
<proteinExistence type="inferred from homology"/>
<dbReference type="Gene3D" id="2.40.37.20">
    <property type="entry name" value="D-serine dehydratase-like domain"/>
    <property type="match status" value="1"/>
</dbReference>
<sequence length="386" mass="41727">MTTTTHLAHPEELLALDPQAQLPLDLESELLDTPALLVDLHVLERNIASMADFATRRGMALRPHAKSHKSTFIADLQLAAGATGLCLATVGEAEVMWRHGVRDLLLAYPVFGEAKLRRLAPLVDAGALTVVADSIDVARGYSRIATSVGRELPVLIEIDSGMHRAGVLPELAGALAAEVDRLPGLRVRGILTHAGQAHQAVDQQGIEQVARDEVRAMQRAREGLEAHGLQVDVVSAGSTVTTPYLSADDGITEVRPGTYVFNDLRTLGRYACTPDQLALSMLATVVSRAPGRATLNAGSKSITTARTDQHGHGHLVNRPGSGFRQVSEEHAVLGLAAEDEDLRLGERVRILPIHSCVWMDLQREVYGTRNGQIVQRIRVDAMRRSL</sequence>
<dbReference type="GO" id="GO:0036088">
    <property type="term" value="P:D-serine catabolic process"/>
    <property type="evidence" value="ECO:0007669"/>
    <property type="project" value="TreeGrafter"/>
</dbReference>